<feature type="signal peptide" evidence="6">
    <location>
        <begin position="1"/>
        <end position="30"/>
    </location>
</feature>
<dbReference type="AlphaFoldDB" id="A0A4Q0I2H2"/>
<dbReference type="PANTHER" id="PTHR43649:SF33">
    <property type="entry name" value="POLYGALACTURONAN_RHAMNOGALACTURONAN-BINDING PROTEIN YTCQ"/>
    <property type="match status" value="1"/>
</dbReference>
<dbReference type="RefSeq" id="WP_083225094.1">
    <property type="nucleotide sequence ID" value="NZ_RLII01000018.1"/>
</dbReference>
<dbReference type="InterPro" id="IPR050490">
    <property type="entry name" value="Bact_solute-bd_prot1"/>
</dbReference>
<keyword evidence="5" id="KW-0449">Lipoprotein</keyword>
<name>A0A4Q0I2H2_9FIRM</name>
<dbReference type="InterPro" id="IPR006059">
    <property type="entry name" value="SBP"/>
</dbReference>
<proteinExistence type="predicted"/>
<evidence type="ECO:0000256" key="6">
    <source>
        <dbReference type="SAM" id="SignalP"/>
    </source>
</evidence>
<dbReference type="EMBL" id="RLII01000018">
    <property type="protein sequence ID" value="RXE58413.1"/>
    <property type="molecule type" value="Genomic_DNA"/>
</dbReference>
<reference evidence="8" key="1">
    <citation type="submission" date="2018-11" db="EMBL/GenBank/DDBJ databases">
        <title>Genome sequencing of a novel mesophilic and cellulolytic organism within the genus Hungateiclostridium.</title>
        <authorList>
            <person name="Rettenmaier R."/>
            <person name="Liebl W."/>
            <person name="Zverlov V."/>
        </authorList>
    </citation>
    <scope>NUCLEOTIDE SEQUENCE [LARGE SCALE GENOMIC DNA]</scope>
    <source>
        <strain evidence="8">N2K1</strain>
    </source>
</reference>
<evidence type="ECO:0000313" key="8">
    <source>
        <dbReference type="Proteomes" id="UP000289166"/>
    </source>
</evidence>
<keyword evidence="4" id="KW-0564">Palmitate</keyword>
<keyword evidence="1" id="KW-1003">Cell membrane</keyword>
<evidence type="ECO:0000256" key="1">
    <source>
        <dbReference type="ARBA" id="ARBA00022475"/>
    </source>
</evidence>
<dbReference type="SUPFAM" id="SSF53850">
    <property type="entry name" value="Periplasmic binding protein-like II"/>
    <property type="match status" value="1"/>
</dbReference>
<evidence type="ECO:0000256" key="3">
    <source>
        <dbReference type="ARBA" id="ARBA00023136"/>
    </source>
</evidence>
<feature type="chain" id="PRO_5039664806" evidence="6">
    <location>
        <begin position="31"/>
        <end position="499"/>
    </location>
</feature>
<evidence type="ECO:0000256" key="2">
    <source>
        <dbReference type="ARBA" id="ARBA00022729"/>
    </source>
</evidence>
<organism evidence="7 8">
    <name type="scientific">Acetivibrio mesophilus</name>
    <dbReference type="NCBI Taxonomy" id="2487273"/>
    <lineage>
        <taxon>Bacteria</taxon>
        <taxon>Bacillati</taxon>
        <taxon>Bacillota</taxon>
        <taxon>Clostridia</taxon>
        <taxon>Eubacteriales</taxon>
        <taxon>Oscillospiraceae</taxon>
        <taxon>Acetivibrio</taxon>
    </lineage>
</organism>
<evidence type="ECO:0000313" key="7">
    <source>
        <dbReference type="EMBL" id="RXE58413.1"/>
    </source>
</evidence>
<dbReference type="PROSITE" id="PS51257">
    <property type="entry name" value="PROKAR_LIPOPROTEIN"/>
    <property type="match status" value="1"/>
</dbReference>
<keyword evidence="3" id="KW-0472">Membrane</keyword>
<protein>
    <submittedName>
        <fullName evidence="7">Extracellular solute-binding protein</fullName>
    </submittedName>
</protein>
<dbReference type="OrthoDB" id="54751at2"/>
<dbReference type="PANTHER" id="PTHR43649">
    <property type="entry name" value="ARABINOSE-BINDING PROTEIN-RELATED"/>
    <property type="match status" value="1"/>
</dbReference>
<dbReference type="Proteomes" id="UP000289166">
    <property type="component" value="Unassembled WGS sequence"/>
</dbReference>
<evidence type="ECO:0000256" key="5">
    <source>
        <dbReference type="ARBA" id="ARBA00023288"/>
    </source>
</evidence>
<keyword evidence="2 6" id="KW-0732">Signal</keyword>
<accession>A0A4Q0I2H2</accession>
<evidence type="ECO:0000256" key="4">
    <source>
        <dbReference type="ARBA" id="ARBA00023139"/>
    </source>
</evidence>
<keyword evidence="8" id="KW-1185">Reference proteome</keyword>
<dbReference type="Pfam" id="PF01547">
    <property type="entry name" value="SBP_bac_1"/>
    <property type="match status" value="1"/>
</dbReference>
<dbReference type="Gene3D" id="3.40.190.10">
    <property type="entry name" value="Periplasmic binding protein-like II"/>
    <property type="match status" value="2"/>
</dbReference>
<comment type="caution">
    <text evidence="7">The sequence shown here is derived from an EMBL/GenBank/DDBJ whole genome shotgun (WGS) entry which is preliminary data.</text>
</comment>
<gene>
    <name evidence="7" type="ORF">EFD62_12175</name>
</gene>
<sequence length="499" mass="57016">MVLKGAKKMLFGRRLSALLLCSVMSVSLLAGCQNDKKTSEDGAEERVKLTFCMSQTGWGGEAVDPELMKEVEKYIEEKTNTDLEIIAPPQSSYNDKLNVLLTSGEIPDIFVVRKAMDNIQVMASRGYTMPMDDLIKNAPEITSLVDPEYLDYLKVNGSLQAVPMYVPMSKIIWLRKDFMDQYGVNLSETPTTQEFYNEMKKLAGKGITPFTFPKFLDNLPFFFNPFGAYYGIGVDKDGKYYDGFNTPEAREALSYVAKLYKDKIWDQEFLTNENATIREKLFSGKAASTIDYFNRYIYFVNESEKVNATTEFVPIYELKGPNGQGGNLNEAIQDVICISSKSKHPEKAMEVIKYYFYSQEGVKLRCLGVEDKHYTIENGYIKPMEKALNSGYKCDVNQFLLYYPKFTDYGFKWDESTEKLLPRQMELVEEANKHLGPKYLIPGGKSDLYDKNLSAYKKKIDEISSKIILGTITVDEGYEEYEAFWKSIKGDQMLEQLNN</sequence>